<dbReference type="SUPFAM" id="SSF54001">
    <property type="entry name" value="Cysteine proteinases"/>
    <property type="match status" value="1"/>
</dbReference>
<dbReference type="Gene3D" id="3.10.350.10">
    <property type="entry name" value="LysM domain"/>
    <property type="match status" value="3"/>
</dbReference>
<keyword evidence="12" id="KW-1185">Reference proteome</keyword>
<evidence type="ECO:0000259" key="10">
    <source>
        <dbReference type="PROSITE" id="PS51935"/>
    </source>
</evidence>
<dbReference type="eggNOG" id="COG0791">
    <property type="taxonomic scope" value="Bacteria"/>
</dbReference>
<feature type="chain" id="PRO_5038332209" evidence="8">
    <location>
        <begin position="27"/>
        <end position="466"/>
    </location>
</feature>
<name>A0A0R1TYK6_9LACO</name>
<keyword evidence="6" id="KW-0788">Thiol protease</keyword>
<evidence type="ECO:0000256" key="1">
    <source>
        <dbReference type="ARBA" id="ARBA00007074"/>
    </source>
</evidence>
<keyword evidence="5 11" id="KW-0378">Hydrolase</keyword>
<dbReference type="Pfam" id="PF00877">
    <property type="entry name" value="NLPC_P60"/>
    <property type="match status" value="1"/>
</dbReference>
<dbReference type="InterPro" id="IPR051202">
    <property type="entry name" value="Peptidase_C40"/>
</dbReference>
<feature type="region of interest" description="Disordered" evidence="7">
    <location>
        <begin position="75"/>
        <end position="99"/>
    </location>
</feature>
<feature type="region of interest" description="Disordered" evidence="7">
    <location>
        <begin position="148"/>
        <end position="201"/>
    </location>
</feature>
<feature type="compositionally biased region" description="Low complexity" evidence="7">
    <location>
        <begin position="77"/>
        <end position="99"/>
    </location>
</feature>
<feature type="region of interest" description="Disordered" evidence="7">
    <location>
        <begin position="248"/>
        <end position="275"/>
    </location>
</feature>
<keyword evidence="3 8" id="KW-0732">Signal</keyword>
<evidence type="ECO:0000313" key="11">
    <source>
        <dbReference type="EMBL" id="KRL86214.1"/>
    </source>
</evidence>
<dbReference type="InterPro" id="IPR036779">
    <property type="entry name" value="LysM_dom_sf"/>
</dbReference>
<feature type="compositionally biased region" description="Low complexity" evidence="7">
    <location>
        <begin position="257"/>
        <end position="275"/>
    </location>
</feature>
<accession>A0A0R1TYK6</accession>
<dbReference type="PANTHER" id="PTHR47053:SF1">
    <property type="entry name" value="MUREIN DD-ENDOPEPTIDASE MEPH-RELATED"/>
    <property type="match status" value="1"/>
</dbReference>
<dbReference type="RefSeq" id="WP_025087377.1">
    <property type="nucleotide sequence ID" value="NZ_AZFT01000030.1"/>
</dbReference>
<dbReference type="InterPro" id="IPR018392">
    <property type="entry name" value="LysM"/>
</dbReference>
<dbReference type="PROSITE" id="PS51782">
    <property type="entry name" value="LYSM"/>
    <property type="match status" value="3"/>
</dbReference>
<evidence type="ECO:0000256" key="3">
    <source>
        <dbReference type="ARBA" id="ARBA00022729"/>
    </source>
</evidence>
<dbReference type="PATRIC" id="fig|1423724.4.peg.2011"/>
<feature type="domain" description="LysM" evidence="9">
    <location>
        <begin position="30"/>
        <end position="75"/>
    </location>
</feature>
<dbReference type="GO" id="GO:0006508">
    <property type="term" value="P:proteolysis"/>
    <property type="evidence" value="ECO:0007669"/>
    <property type="project" value="UniProtKB-KW"/>
</dbReference>
<dbReference type="PANTHER" id="PTHR47053">
    <property type="entry name" value="MUREIN DD-ENDOPEPTIDASE MEPH-RELATED"/>
    <property type="match status" value="1"/>
</dbReference>
<gene>
    <name evidence="11" type="ORF">FC32_GL001927</name>
</gene>
<dbReference type="PROSITE" id="PS51935">
    <property type="entry name" value="NLPC_P60"/>
    <property type="match status" value="1"/>
</dbReference>
<proteinExistence type="inferred from homology"/>
<dbReference type="SMART" id="SM00257">
    <property type="entry name" value="LysM"/>
    <property type="match status" value="3"/>
</dbReference>
<feature type="signal peptide" evidence="8">
    <location>
        <begin position="1"/>
        <end position="26"/>
    </location>
</feature>
<keyword evidence="4" id="KW-0677">Repeat</keyword>
<feature type="domain" description="NlpC/P60" evidence="10">
    <location>
        <begin position="349"/>
        <end position="466"/>
    </location>
</feature>
<dbReference type="eggNOG" id="COG1388">
    <property type="taxonomic scope" value="Bacteria"/>
</dbReference>
<dbReference type="Gene3D" id="3.90.1720.10">
    <property type="entry name" value="endopeptidase domain like (from Nostoc punctiforme)"/>
    <property type="match status" value="1"/>
</dbReference>
<feature type="domain" description="LysM" evidence="9">
    <location>
        <begin position="207"/>
        <end position="255"/>
    </location>
</feature>
<sequence>MKHTAKNILVGTIGAAGLFLASTATANADTTHTVAKNDTVWDLSQKYGVSIQSIEKLNNIDQNTHLIVTGQTLKVPASNSSTENTSSEENTSADTENTTDVTVQSGDTLWDLAQKYGTTVAKLRELNGLSADTTLIYPGKVLKVNGTAQATQSTTTATTTTADQTTAATTQDTTAQDTTTQATQDTTAQQTTQETQTPQVTVSANHTTYTVQAGDSLYSIAQAYGVTVDSLRSANTLGATLAVGQTLTINDPTKDPSATQQATQDTTAQTQTTQQAAQDTTAQQTQQQQATQNTTTTQSQQTQQAAQSTTTTQSQQTQQAAQSTTTTQSQQTQATQSTQQTTTTTTASSVSGSAIAAYAQTFIGVPYVWGGTTPSGFDCSGLTQYVYAHFGKQIGRNTIAQESAGTRIPVSQAQVGDLLFWGSAGSTYHVAIYLGGNSYIAAPEPGQSVKVGNMAYFMPSFAVHVN</sequence>
<reference evidence="11 12" key="1">
    <citation type="journal article" date="2015" name="Genome Announc.">
        <title>Expanding the biotechnology potential of lactobacilli through comparative genomics of 213 strains and associated genera.</title>
        <authorList>
            <person name="Sun Z."/>
            <person name="Harris H.M."/>
            <person name="McCann A."/>
            <person name="Guo C."/>
            <person name="Argimon S."/>
            <person name="Zhang W."/>
            <person name="Yang X."/>
            <person name="Jeffery I.B."/>
            <person name="Cooney J.C."/>
            <person name="Kagawa T.F."/>
            <person name="Liu W."/>
            <person name="Song Y."/>
            <person name="Salvetti E."/>
            <person name="Wrobel A."/>
            <person name="Rasinkangas P."/>
            <person name="Parkhill J."/>
            <person name="Rea M.C."/>
            <person name="O'Sullivan O."/>
            <person name="Ritari J."/>
            <person name="Douillard F.P."/>
            <person name="Paul Ross R."/>
            <person name="Yang R."/>
            <person name="Briner A.E."/>
            <person name="Felis G.E."/>
            <person name="de Vos W.M."/>
            <person name="Barrangou R."/>
            <person name="Klaenhammer T.R."/>
            <person name="Caufield P.W."/>
            <person name="Cui Y."/>
            <person name="Zhang H."/>
            <person name="O'Toole P.W."/>
        </authorList>
    </citation>
    <scope>NUCLEOTIDE SEQUENCE [LARGE SCALE GENOMIC DNA]</scope>
    <source>
        <strain evidence="11 12">DSM 16634</strain>
    </source>
</reference>
<dbReference type="InterPro" id="IPR000064">
    <property type="entry name" value="NLP_P60_dom"/>
</dbReference>
<evidence type="ECO:0000256" key="4">
    <source>
        <dbReference type="ARBA" id="ARBA00022737"/>
    </source>
</evidence>
<evidence type="ECO:0000256" key="8">
    <source>
        <dbReference type="SAM" id="SignalP"/>
    </source>
</evidence>
<dbReference type="STRING" id="1423724.FC32_GL001927"/>
<comment type="caution">
    <text evidence="11">The sequence shown here is derived from an EMBL/GenBank/DDBJ whole genome shotgun (WGS) entry which is preliminary data.</text>
</comment>
<dbReference type="EMBL" id="AZFT01000030">
    <property type="protein sequence ID" value="KRL86214.1"/>
    <property type="molecule type" value="Genomic_DNA"/>
</dbReference>
<evidence type="ECO:0000256" key="2">
    <source>
        <dbReference type="ARBA" id="ARBA00022670"/>
    </source>
</evidence>
<organism evidence="11 12">
    <name type="scientific">Ligilactobacillus apodemi DSM 16634 = JCM 16172</name>
    <dbReference type="NCBI Taxonomy" id="1423724"/>
    <lineage>
        <taxon>Bacteria</taxon>
        <taxon>Bacillati</taxon>
        <taxon>Bacillota</taxon>
        <taxon>Bacilli</taxon>
        <taxon>Lactobacillales</taxon>
        <taxon>Lactobacillaceae</taxon>
        <taxon>Ligilactobacillus</taxon>
    </lineage>
</organism>
<dbReference type="SUPFAM" id="SSF54106">
    <property type="entry name" value="LysM domain"/>
    <property type="match status" value="3"/>
</dbReference>
<dbReference type="OrthoDB" id="1654978at2"/>
<dbReference type="Pfam" id="PF01476">
    <property type="entry name" value="LysM"/>
    <property type="match status" value="3"/>
</dbReference>
<dbReference type="GO" id="GO:0008234">
    <property type="term" value="F:cysteine-type peptidase activity"/>
    <property type="evidence" value="ECO:0007669"/>
    <property type="project" value="UniProtKB-KW"/>
</dbReference>
<dbReference type="Proteomes" id="UP000051324">
    <property type="component" value="Unassembled WGS sequence"/>
</dbReference>
<evidence type="ECO:0000313" key="12">
    <source>
        <dbReference type="Proteomes" id="UP000051324"/>
    </source>
</evidence>
<protein>
    <submittedName>
        <fullName evidence="11">Cell wall-associated hydrolase</fullName>
    </submittedName>
</protein>
<comment type="similarity">
    <text evidence="1">Belongs to the peptidase C40 family.</text>
</comment>
<evidence type="ECO:0000256" key="5">
    <source>
        <dbReference type="ARBA" id="ARBA00022801"/>
    </source>
</evidence>
<evidence type="ECO:0000256" key="6">
    <source>
        <dbReference type="ARBA" id="ARBA00022807"/>
    </source>
</evidence>
<dbReference type="AlphaFoldDB" id="A0A0R1TYK6"/>
<evidence type="ECO:0000256" key="7">
    <source>
        <dbReference type="SAM" id="MobiDB-lite"/>
    </source>
</evidence>
<feature type="region of interest" description="Disordered" evidence="7">
    <location>
        <begin position="325"/>
        <end position="346"/>
    </location>
</feature>
<evidence type="ECO:0000259" key="9">
    <source>
        <dbReference type="PROSITE" id="PS51782"/>
    </source>
</evidence>
<keyword evidence="2" id="KW-0645">Protease</keyword>
<dbReference type="CDD" id="cd00118">
    <property type="entry name" value="LysM"/>
    <property type="match status" value="3"/>
</dbReference>
<feature type="domain" description="LysM" evidence="9">
    <location>
        <begin position="99"/>
        <end position="144"/>
    </location>
</feature>
<feature type="compositionally biased region" description="Low complexity" evidence="7">
    <location>
        <begin position="148"/>
        <end position="197"/>
    </location>
</feature>
<dbReference type="InterPro" id="IPR038765">
    <property type="entry name" value="Papain-like_cys_pep_sf"/>
</dbReference>